<evidence type="ECO:0000313" key="3">
    <source>
        <dbReference type="Proteomes" id="UP000245474"/>
    </source>
</evidence>
<dbReference type="AlphaFoldDB" id="A0A2U2N1B9"/>
<evidence type="ECO:0000313" key="2">
    <source>
        <dbReference type="EMBL" id="PWG62848.1"/>
    </source>
</evidence>
<accession>A0A2U2N1B9</accession>
<dbReference type="OrthoDB" id="9797300at2"/>
<evidence type="ECO:0000256" key="1">
    <source>
        <dbReference type="SAM" id="MobiDB-lite"/>
    </source>
</evidence>
<feature type="region of interest" description="Disordered" evidence="1">
    <location>
        <begin position="383"/>
        <end position="408"/>
    </location>
</feature>
<name>A0A2U2N1B9_9GAMM</name>
<organism evidence="2 3">
    <name type="scientific">Sediminicurvatus halobius</name>
    <dbReference type="NCBI Taxonomy" id="2182432"/>
    <lineage>
        <taxon>Bacteria</taxon>
        <taxon>Pseudomonadati</taxon>
        <taxon>Pseudomonadota</taxon>
        <taxon>Gammaproteobacteria</taxon>
        <taxon>Chromatiales</taxon>
        <taxon>Ectothiorhodospiraceae</taxon>
        <taxon>Sediminicurvatus</taxon>
    </lineage>
</organism>
<gene>
    <name evidence="2" type="ORF">DEM34_10805</name>
</gene>
<dbReference type="Pfam" id="PF06074">
    <property type="entry name" value="Portal_Mu"/>
    <property type="match status" value="1"/>
</dbReference>
<comment type="caution">
    <text evidence="2">The sequence shown here is derived from an EMBL/GenBank/DDBJ whole genome shotgun (WGS) entry which is preliminary data.</text>
</comment>
<protein>
    <submittedName>
        <fullName evidence="2">Portal protein</fullName>
    </submittedName>
</protein>
<dbReference type="Proteomes" id="UP000245474">
    <property type="component" value="Unassembled WGS sequence"/>
</dbReference>
<dbReference type="InterPro" id="IPR009279">
    <property type="entry name" value="Portal_Mu"/>
</dbReference>
<keyword evidence="3" id="KW-1185">Reference proteome</keyword>
<proteinExistence type="predicted"/>
<feature type="compositionally biased region" description="Acidic residues" evidence="1">
    <location>
        <begin position="398"/>
        <end position="408"/>
    </location>
</feature>
<dbReference type="EMBL" id="QFFI01000015">
    <property type="protein sequence ID" value="PWG62848.1"/>
    <property type="molecule type" value="Genomic_DNA"/>
</dbReference>
<reference evidence="2 3" key="1">
    <citation type="submission" date="2018-05" db="EMBL/GenBank/DDBJ databases">
        <title>Spiribacter halobius sp. nov., a moderately halophilic bacterium isolated from marine solar saltern.</title>
        <authorList>
            <person name="Zheng W.-S."/>
            <person name="Lu D.-C."/>
            <person name="Du Z.-J."/>
        </authorList>
    </citation>
    <scope>NUCLEOTIDE SEQUENCE [LARGE SCALE GENOMIC DNA]</scope>
    <source>
        <strain evidence="2 3">E85</strain>
    </source>
</reference>
<dbReference type="RefSeq" id="WP_109678827.1">
    <property type="nucleotide sequence ID" value="NZ_CP086615.1"/>
</dbReference>
<sequence>MAKAPETREIASTQDGRDITRGYVGPLELMQPQDTVLLTRGGGDLTLYRELYRDDQVKTAWGQRQRAVVSAEWEVEAGGSRRQDKAAAEMLREQLRHIGWDRVTEQMLFGIFYGFAVAEPMWVRDGTQVALDQILVRDRRRFGFDGEGRLRLRTMSQPLGELLPDRKFWTFRTGADHDDEPYGLGLGHWLYWPVFFKRSGIRLWLKFLDKFGQPTAHGKFGKGATEAEKQKLLDALRAIHTDTGVVTPEDMEIELIEAARSGTADYTALYDRMNAAIAKVILGQVATVEGTPGRLGADDAQQDVRADIIKADADVVCESFNRQIARWLTEWNYPSARPPRVWRITEEPEDLNRLAERDERVARLGYRPTLRYIREHYGDEWEPAPRPALGAGGGAAFAEDEPTADGEEQAAQLERLEEDAQPREEAVIEAIREIVDQAENLEDLQARLVERMSELPVDDWAEVMGDALAAAQLAGRYDLLEEAG</sequence>